<protein>
    <submittedName>
        <fullName evidence="1">WD40-like Beta Propeller Repeat</fullName>
    </submittedName>
</protein>
<dbReference type="RefSeq" id="WP_090745161.1">
    <property type="nucleotide sequence ID" value="NZ_FMVT01000008.1"/>
</dbReference>
<evidence type="ECO:0000313" key="1">
    <source>
        <dbReference type="EMBL" id="SCY73939.1"/>
    </source>
</evidence>
<dbReference type="OrthoDB" id="9812921at2"/>
<proteinExistence type="predicted"/>
<evidence type="ECO:0000313" key="2">
    <source>
        <dbReference type="Proteomes" id="UP000199502"/>
    </source>
</evidence>
<dbReference type="InterPro" id="IPR011042">
    <property type="entry name" value="6-blade_b-propeller_TolB-like"/>
</dbReference>
<dbReference type="Gene3D" id="2.120.10.30">
    <property type="entry name" value="TolB, C-terminal domain"/>
    <property type="match status" value="1"/>
</dbReference>
<organism evidence="1 2">
    <name type="scientific">Paracoccus tibetensis</name>
    <dbReference type="NCBI Taxonomy" id="336292"/>
    <lineage>
        <taxon>Bacteria</taxon>
        <taxon>Pseudomonadati</taxon>
        <taxon>Pseudomonadota</taxon>
        <taxon>Alphaproteobacteria</taxon>
        <taxon>Rhodobacterales</taxon>
        <taxon>Paracoccaceae</taxon>
        <taxon>Paracoccus</taxon>
    </lineage>
</organism>
<name>A0A1G5IEE9_9RHOB</name>
<reference evidence="1 2" key="1">
    <citation type="submission" date="2016-10" db="EMBL/GenBank/DDBJ databases">
        <authorList>
            <person name="de Groot N.N."/>
        </authorList>
    </citation>
    <scope>NUCLEOTIDE SEQUENCE [LARGE SCALE GENOMIC DNA]</scope>
    <source>
        <strain evidence="1 2">CGMCC 1.8925</strain>
    </source>
</reference>
<dbReference type="SUPFAM" id="SSF82171">
    <property type="entry name" value="DPP6 N-terminal domain-like"/>
    <property type="match status" value="1"/>
</dbReference>
<dbReference type="AlphaFoldDB" id="A0A1G5IEE9"/>
<dbReference type="STRING" id="336292.SAMN05660710_02599"/>
<keyword evidence="2" id="KW-1185">Reference proteome</keyword>
<accession>A0A1G5IEE9</accession>
<dbReference type="EMBL" id="FMVT01000008">
    <property type="protein sequence ID" value="SCY73939.1"/>
    <property type="molecule type" value="Genomic_DNA"/>
</dbReference>
<dbReference type="Proteomes" id="UP000199502">
    <property type="component" value="Unassembled WGS sequence"/>
</dbReference>
<dbReference type="Pfam" id="PF07676">
    <property type="entry name" value="PD40"/>
    <property type="match status" value="1"/>
</dbReference>
<dbReference type="InterPro" id="IPR011659">
    <property type="entry name" value="WD40"/>
</dbReference>
<gene>
    <name evidence="1" type="ORF">SAMN05660710_02599</name>
</gene>
<sequence length="272" mass="30209">MDWRSSLEIIDLASGQVRIVLRTPMLIEAPNWHPEGWFLVNGEGRLWRASEGMLEPIVTGHDERCNNDHGFLPDGRIIYSAHDAQGSGIHVWNGARVTTLPLERPSWWHAAQDERIAYACARGDRTVRIATSRPDGSDETVLTPAAAHHDGPDFSPCGTWIWFNSDETGHAQIWRMRPDGSEAAPVFRDGNVNWFPHPSPCGRHVLYLAYPPGTEGHPRDLNVSLWLMAPDGSGRRKLLDLFGGQGTINVPCWSPDGEAFAFMRYAPGATEG</sequence>